<evidence type="ECO:0000313" key="8">
    <source>
        <dbReference type="EMBL" id="SVA79114.1"/>
    </source>
</evidence>
<protein>
    <recommendedName>
        <fullName evidence="7">Sulfatase N-terminal domain-containing protein</fullName>
    </recommendedName>
</protein>
<dbReference type="AlphaFoldDB" id="A0A381YQ89"/>
<evidence type="ECO:0000256" key="3">
    <source>
        <dbReference type="ARBA" id="ARBA00022723"/>
    </source>
</evidence>
<dbReference type="EMBL" id="UINC01018771">
    <property type="protein sequence ID" value="SVA79114.1"/>
    <property type="molecule type" value="Genomic_DNA"/>
</dbReference>
<dbReference type="SUPFAM" id="SSF53649">
    <property type="entry name" value="Alkaline phosphatase-like"/>
    <property type="match status" value="1"/>
</dbReference>
<feature type="domain" description="Sulfatase N-terminal" evidence="7">
    <location>
        <begin position="32"/>
        <end position="355"/>
    </location>
</feature>
<comment type="similarity">
    <text evidence="2">Belongs to the sulfatase family.</text>
</comment>
<sequence length="452" mass="52756">MLMKYSNALIIILLSVIVCCNSGKKNTDQHTPNIILIIGDDHGYPYFGFMGSKHVHTPNMDTLANSGVLFTNGYVPDNHCRPTLQSLVTGMLPIDYKNKLNSIRAEKRNTLEYLSLDTESKTNWEKEFDYHGLRYFETMPGQLQKKGYKSFQTGKWWEYHYKYGGFTDGMTQGWVREKRNGMNWFQQFMGGEGTQIGRISNQPVYDFIIKNKQDPFFIWYAPQLPHYPFDSPQKYRDIYKDKGYSRSAVEYYANCSWFDNVLGEFIQFLKVRDLFDNTLFIYVNDNGWEQEPDQEFTNDPMRSHNGGDKGKLSIYDVSFRTPIIFSWKDHIKSGIRRTDLVHSTDIPATILDIVGLDKEIDHFGNSIKDMILGKGNGNRTRIIGNSNKIRDDKDPMGRDVEAYWIREQNWFFNWNITDNKQSLYDIENDPYCNNDEIINNPEIALRLKDAIT</sequence>
<dbReference type="InterPro" id="IPR050738">
    <property type="entry name" value="Sulfatase"/>
</dbReference>
<dbReference type="Gene3D" id="3.40.720.10">
    <property type="entry name" value="Alkaline Phosphatase, subunit A"/>
    <property type="match status" value="2"/>
</dbReference>
<organism evidence="8">
    <name type="scientific">marine metagenome</name>
    <dbReference type="NCBI Taxonomy" id="408172"/>
    <lineage>
        <taxon>unclassified sequences</taxon>
        <taxon>metagenomes</taxon>
        <taxon>ecological metagenomes</taxon>
    </lineage>
</organism>
<feature type="non-terminal residue" evidence="8">
    <location>
        <position position="1"/>
    </location>
</feature>
<dbReference type="GO" id="GO:0046872">
    <property type="term" value="F:metal ion binding"/>
    <property type="evidence" value="ECO:0007669"/>
    <property type="project" value="UniProtKB-KW"/>
</dbReference>
<reference evidence="8" key="1">
    <citation type="submission" date="2018-05" db="EMBL/GenBank/DDBJ databases">
        <authorList>
            <person name="Lanie J.A."/>
            <person name="Ng W.-L."/>
            <person name="Kazmierczak K.M."/>
            <person name="Andrzejewski T.M."/>
            <person name="Davidsen T.M."/>
            <person name="Wayne K.J."/>
            <person name="Tettelin H."/>
            <person name="Glass J.I."/>
            <person name="Rusch D."/>
            <person name="Podicherti R."/>
            <person name="Tsui H.-C.T."/>
            <person name="Winkler M.E."/>
        </authorList>
    </citation>
    <scope>NUCLEOTIDE SEQUENCE</scope>
</reference>
<dbReference type="GO" id="GO:0004065">
    <property type="term" value="F:arylsulfatase activity"/>
    <property type="evidence" value="ECO:0007669"/>
    <property type="project" value="TreeGrafter"/>
</dbReference>
<name>A0A381YQ89_9ZZZZ</name>
<keyword evidence="6" id="KW-0106">Calcium</keyword>
<comment type="cofactor">
    <cofactor evidence="1">
        <name>Ca(2+)</name>
        <dbReference type="ChEBI" id="CHEBI:29108"/>
    </cofactor>
</comment>
<dbReference type="Pfam" id="PF00884">
    <property type="entry name" value="Sulfatase"/>
    <property type="match status" value="1"/>
</dbReference>
<proteinExistence type="inferred from homology"/>
<evidence type="ECO:0000256" key="1">
    <source>
        <dbReference type="ARBA" id="ARBA00001913"/>
    </source>
</evidence>
<keyword evidence="3" id="KW-0479">Metal-binding</keyword>
<evidence type="ECO:0000259" key="7">
    <source>
        <dbReference type="Pfam" id="PF00884"/>
    </source>
</evidence>
<gene>
    <name evidence="8" type="ORF">METZ01_LOCUS131968</name>
</gene>
<evidence type="ECO:0000256" key="5">
    <source>
        <dbReference type="ARBA" id="ARBA00022801"/>
    </source>
</evidence>
<evidence type="ECO:0000256" key="4">
    <source>
        <dbReference type="ARBA" id="ARBA00022729"/>
    </source>
</evidence>
<dbReference type="InterPro" id="IPR000917">
    <property type="entry name" value="Sulfatase_N"/>
</dbReference>
<feature type="non-terminal residue" evidence="8">
    <location>
        <position position="452"/>
    </location>
</feature>
<keyword evidence="5" id="KW-0378">Hydrolase</keyword>
<dbReference type="InterPro" id="IPR017850">
    <property type="entry name" value="Alkaline_phosphatase_core_sf"/>
</dbReference>
<evidence type="ECO:0000256" key="2">
    <source>
        <dbReference type="ARBA" id="ARBA00008779"/>
    </source>
</evidence>
<keyword evidence="4" id="KW-0732">Signal</keyword>
<dbReference type="PANTHER" id="PTHR42693:SF42">
    <property type="entry name" value="ARYLSULFATASE G"/>
    <property type="match status" value="1"/>
</dbReference>
<evidence type="ECO:0000256" key="6">
    <source>
        <dbReference type="ARBA" id="ARBA00022837"/>
    </source>
</evidence>
<accession>A0A381YQ89</accession>
<dbReference type="PANTHER" id="PTHR42693">
    <property type="entry name" value="ARYLSULFATASE FAMILY MEMBER"/>
    <property type="match status" value="1"/>
</dbReference>